<organism evidence="2 3">
    <name type="scientific">Taphrina deformans (strain PYCC 5710 / ATCC 11124 / CBS 356.35 / IMI 108563 / JCM 9778 / NBRC 8474)</name>
    <name type="common">Peach leaf curl fungus</name>
    <name type="synonym">Lalaria deformans</name>
    <dbReference type="NCBI Taxonomy" id="1097556"/>
    <lineage>
        <taxon>Eukaryota</taxon>
        <taxon>Fungi</taxon>
        <taxon>Dikarya</taxon>
        <taxon>Ascomycota</taxon>
        <taxon>Taphrinomycotina</taxon>
        <taxon>Taphrinomycetes</taxon>
        <taxon>Taphrinales</taxon>
        <taxon>Taphrinaceae</taxon>
        <taxon>Taphrina</taxon>
    </lineage>
</organism>
<dbReference type="Gene3D" id="3.90.830.10">
    <property type="entry name" value="Syntaxin Binding Protein 1, Chain A, domain 2"/>
    <property type="match status" value="1"/>
</dbReference>
<dbReference type="AlphaFoldDB" id="R4XC88"/>
<accession>R4XC88</accession>
<dbReference type="GO" id="GO:0016192">
    <property type="term" value="P:vesicle-mediated transport"/>
    <property type="evidence" value="ECO:0007669"/>
    <property type="project" value="InterPro"/>
</dbReference>
<dbReference type="InterPro" id="IPR027482">
    <property type="entry name" value="Sec1-like_dom2"/>
</dbReference>
<reference evidence="2 3" key="1">
    <citation type="journal article" date="2013" name="MBio">
        <title>Genome sequencing of the plant pathogen Taphrina deformans, the causal agent of peach leaf curl.</title>
        <authorList>
            <person name="Cisse O.H."/>
            <person name="Almeida J.M.G.C.F."/>
            <person name="Fonseca A."/>
            <person name="Kumar A.A."/>
            <person name="Salojaervi J."/>
            <person name="Overmyer K."/>
            <person name="Hauser P.M."/>
            <person name="Pagni M."/>
        </authorList>
    </citation>
    <scope>NUCLEOTIDE SEQUENCE [LARGE SCALE GENOMIC DNA]</scope>
    <source>
        <strain evidence="3">PYCC 5710 / ATCC 11124 / CBS 356.35 / IMI 108563 / JCM 9778 / NBRC 8474</strain>
    </source>
</reference>
<dbReference type="SUPFAM" id="SSF56815">
    <property type="entry name" value="Sec1/munc18-like (SM) proteins"/>
    <property type="match status" value="1"/>
</dbReference>
<evidence type="ECO:0000256" key="1">
    <source>
        <dbReference type="ARBA" id="ARBA00009884"/>
    </source>
</evidence>
<dbReference type="InterPro" id="IPR001619">
    <property type="entry name" value="Sec1-like"/>
</dbReference>
<dbReference type="Gene3D" id="3.40.50.2060">
    <property type="match status" value="1"/>
</dbReference>
<dbReference type="InterPro" id="IPR043155">
    <property type="entry name" value="VPS33_dom3b"/>
</dbReference>
<proteinExistence type="inferred from homology"/>
<dbReference type="OrthoDB" id="10262287at2759"/>
<evidence type="ECO:0000313" key="3">
    <source>
        <dbReference type="Proteomes" id="UP000013776"/>
    </source>
</evidence>
<name>R4XC88_TAPDE</name>
<dbReference type="STRING" id="1097556.R4XC88"/>
<dbReference type="InterPro" id="IPR036045">
    <property type="entry name" value="Sec1-like_sf"/>
</dbReference>
<dbReference type="InterPro" id="IPR043154">
    <property type="entry name" value="Sec-1-like_dom1"/>
</dbReference>
<gene>
    <name evidence="2" type="ORF">TAPDE_003716</name>
</gene>
<comment type="similarity">
    <text evidence="1">Belongs to the STXBP/unc-18/SEC1 family.</text>
</comment>
<dbReference type="Gene3D" id="1.25.40.850">
    <property type="match status" value="1"/>
</dbReference>
<evidence type="ECO:0000313" key="2">
    <source>
        <dbReference type="EMBL" id="CCG83487.1"/>
    </source>
</evidence>
<dbReference type="Gene3D" id="3.40.50.1910">
    <property type="match status" value="1"/>
</dbReference>
<evidence type="ECO:0008006" key="4">
    <source>
        <dbReference type="Google" id="ProtNLM"/>
    </source>
</evidence>
<dbReference type="Proteomes" id="UP000013776">
    <property type="component" value="Unassembled WGS sequence"/>
</dbReference>
<dbReference type="VEuPathDB" id="FungiDB:TAPDE_003716"/>
<dbReference type="EMBL" id="CAHR02000153">
    <property type="protein sequence ID" value="CCG83487.1"/>
    <property type="molecule type" value="Genomic_DNA"/>
</dbReference>
<protein>
    <recommendedName>
        <fullName evidence="4">Vacuolar sorting protein</fullName>
    </recommendedName>
</protein>
<keyword evidence="3" id="KW-1185">Reference proteome</keyword>
<sequence>MSIALDSESPKLFSILASIPGKKSLILDQSLSVLISSLASFSQLQDHGIETVKWLAQTNAIEAGPSRVLIISRTDQDAIDNVVSVVKQTKGREFTLLLVPRRTVQADQILEREGIITDIEIKVLPIIRIQEEPDVIRVDVPPEPHSSPLVSPPELFNIAKTLINLQTEYGQFSRLRGKGSNVTSLANNLAQLQADLHIEDKIELEPDGLLGECIVLDRSTDMITPLLTQLTYEGLLYETYPITGSILDLPTQIASQERKITLGPADSIFTSIRAENFSNVGPRLSETAGTLSSELDSRHTMKTTTQLKQFVSRIPNLQSSQRQLKVHIELTELLLAKTKSPEFRQILEIEQSLYAGFPESEIMNQIESLIATLTPITITLRLLCLWSLIHNGLKQRDHDAFSQRLVHAYGIRYLPALHRLRHAGLWLVRSAGTERGRGGWTGFSRAWRLTPDLDLDGPDTTTGGSGNNNLDLAYLYSGYAPLNLRILEGYLDPAAAFAHSGPDKTGALKVLGGTGGPTFDGALKALRGPAIDVKGPSGAGRDLHRKVAVVVFLGGACATELAGVRYLMHKMGRQCLVVSKGMTTGAALVRAFTDEVEQLSAPDK</sequence>
<comment type="caution">
    <text evidence="2">The sequence shown here is derived from an EMBL/GenBank/DDBJ whole genome shotgun (WGS) entry which is preliminary data.</text>
</comment>
<dbReference type="Pfam" id="PF00995">
    <property type="entry name" value="Sec1"/>
    <property type="match status" value="1"/>
</dbReference>
<dbReference type="PANTHER" id="PTHR11679">
    <property type="entry name" value="VESICLE PROTEIN SORTING-ASSOCIATED"/>
    <property type="match status" value="1"/>
</dbReference>
<dbReference type="eggNOG" id="KOG1302">
    <property type="taxonomic scope" value="Eukaryota"/>
</dbReference>
<dbReference type="InterPro" id="IPR043127">
    <property type="entry name" value="Sec-1-like_dom3a"/>
</dbReference>